<protein>
    <submittedName>
        <fullName evidence="3">Uncharacterized protein</fullName>
    </submittedName>
</protein>
<feature type="signal peptide" evidence="2">
    <location>
        <begin position="1"/>
        <end position="15"/>
    </location>
</feature>
<feature type="chain" id="PRO_5043642587" evidence="2">
    <location>
        <begin position="16"/>
        <end position="310"/>
    </location>
</feature>
<keyword evidence="4" id="KW-1185">Reference proteome</keyword>
<evidence type="ECO:0000256" key="2">
    <source>
        <dbReference type="SAM" id="SignalP"/>
    </source>
</evidence>
<dbReference type="Proteomes" id="UP001375240">
    <property type="component" value="Unassembled WGS sequence"/>
</dbReference>
<gene>
    <name evidence="3" type="ORF">TWF696_004631</name>
</gene>
<evidence type="ECO:0000313" key="4">
    <source>
        <dbReference type="Proteomes" id="UP001375240"/>
    </source>
</evidence>
<dbReference type="AlphaFoldDB" id="A0AAV9V988"/>
<dbReference type="EMBL" id="JAVHNQ010000002">
    <property type="protein sequence ID" value="KAK6355532.1"/>
    <property type="molecule type" value="Genomic_DNA"/>
</dbReference>
<keyword evidence="2" id="KW-0732">Signal</keyword>
<comment type="caution">
    <text evidence="3">The sequence shown here is derived from an EMBL/GenBank/DDBJ whole genome shotgun (WGS) entry which is preliminary data.</text>
</comment>
<sequence>MKTAVIALLAAPAFASFNLLSLPGGMDNLPTVPPGTTENPACIAAINATIDCDAALVTGDFSGGSKDNGTSDNGESRFKGTEAQLDGTCNDKCLNSLRKWIRGGDGCSGEAFLKYFDLLNSSYYGMDMSVSDVQQYYITSAYWSRCLTDLTPKEGQTKYCVLKNGTPGIFQSGILNVSNTDALCKENNCATQYAYLSDPVKTIYRYDEANITNSDSPDEEMPMLTLKQACPGIDTGKYPTREEDVTEAMLASGSTGSSGNNNNNNGGSGGNTNGDGDSAAAGKSNAAGRTTAQGWGIVFAAVLATAAYLV</sequence>
<feature type="compositionally biased region" description="Low complexity" evidence="1">
    <location>
        <begin position="251"/>
        <end position="265"/>
    </location>
</feature>
<accession>A0AAV9V988</accession>
<reference evidence="3 4" key="1">
    <citation type="submission" date="2019-10" db="EMBL/GenBank/DDBJ databases">
        <authorList>
            <person name="Palmer J.M."/>
        </authorList>
    </citation>
    <scope>NUCLEOTIDE SEQUENCE [LARGE SCALE GENOMIC DNA]</scope>
    <source>
        <strain evidence="3 4">TWF696</strain>
    </source>
</reference>
<name>A0AAV9V988_9PEZI</name>
<proteinExistence type="predicted"/>
<evidence type="ECO:0000256" key="1">
    <source>
        <dbReference type="SAM" id="MobiDB-lite"/>
    </source>
</evidence>
<feature type="region of interest" description="Disordered" evidence="1">
    <location>
        <begin position="251"/>
        <end position="284"/>
    </location>
</feature>
<organism evidence="3 4">
    <name type="scientific">Orbilia brochopaga</name>
    <dbReference type="NCBI Taxonomy" id="3140254"/>
    <lineage>
        <taxon>Eukaryota</taxon>
        <taxon>Fungi</taxon>
        <taxon>Dikarya</taxon>
        <taxon>Ascomycota</taxon>
        <taxon>Pezizomycotina</taxon>
        <taxon>Orbiliomycetes</taxon>
        <taxon>Orbiliales</taxon>
        <taxon>Orbiliaceae</taxon>
        <taxon>Orbilia</taxon>
    </lineage>
</organism>
<evidence type="ECO:0000313" key="3">
    <source>
        <dbReference type="EMBL" id="KAK6355532.1"/>
    </source>
</evidence>